<proteinExistence type="predicted"/>
<keyword evidence="3" id="KW-0479">Metal-binding</keyword>
<dbReference type="InParanoid" id="A0A667WRY5"/>
<dbReference type="Ensembl" id="ENSMMDT00005008656.1">
    <property type="protein sequence ID" value="ENSMMDP00005008415.1"/>
    <property type="gene ID" value="ENSMMDG00005004660.1"/>
</dbReference>
<dbReference type="GO" id="GO:0008270">
    <property type="term" value="F:zinc ion binding"/>
    <property type="evidence" value="ECO:0007669"/>
    <property type="project" value="UniProtKB-KW"/>
</dbReference>
<organism evidence="14 15">
    <name type="scientific">Myripristis murdjan</name>
    <name type="common">pinecone soldierfish</name>
    <dbReference type="NCBI Taxonomy" id="586833"/>
    <lineage>
        <taxon>Eukaryota</taxon>
        <taxon>Metazoa</taxon>
        <taxon>Chordata</taxon>
        <taxon>Craniata</taxon>
        <taxon>Vertebrata</taxon>
        <taxon>Euteleostomi</taxon>
        <taxon>Actinopterygii</taxon>
        <taxon>Neopterygii</taxon>
        <taxon>Teleostei</taxon>
        <taxon>Neoteleostei</taxon>
        <taxon>Acanthomorphata</taxon>
        <taxon>Holocentriformes</taxon>
        <taxon>Holocentridae</taxon>
        <taxon>Myripristis</taxon>
    </lineage>
</organism>
<dbReference type="InterPro" id="IPR036236">
    <property type="entry name" value="Znf_C2H2_sf"/>
</dbReference>
<reference evidence="14" key="2">
    <citation type="submission" date="2025-08" db="UniProtKB">
        <authorList>
            <consortium name="Ensembl"/>
        </authorList>
    </citation>
    <scope>IDENTIFICATION</scope>
</reference>
<dbReference type="Gene3D" id="3.30.160.60">
    <property type="entry name" value="Classic Zinc Finger"/>
    <property type="match status" value="7"/>
</dbReference>
<feature type="domain" description="C2H2-type" evidence="13">
    <location>
        <begin position="156"/>
        <end position="184"/>
    </location>
</feature>
<dbReference type="PANTHER" id="PTHR24399">
    <property type="entry name" value="ZINC FINGER AND BTB DOMAIN-CONTAINING"/>
    <property type="match status" value="1"/>
</dbReference>
<dbReference type="AlphaFoldDB" id="A0A667WRY5"/>
<dbReference type="PROSITE" id="PS00028">
    <property type="entry name" value="ZINC_FINGER_C2H2_1"/>
    <property type="match status" value="5"/>
</dbReference>
<dbReference type="FunFam" id="3.30.160.60:FF:000097">
    <property type="entry name" value="Zinc finger protein"/>
    <property type="match status" value="1"/>
</dbReference>
<protein>
    <submittedName>
        <fullName evidence="14">Zinc finger protein 239-like</fullName>
    </submittedName>
</protein>
<evidence type="ECO:0000256" key="4">
    <source>
        <dbReference type="ARBA" id="ARBA00022737"/>
    </source>
</evidence>
<evidence type="ECO:0000313" key="14">
    <source>
        <dbReference type="Ensembl" id="ENSMMDP00005008415.1"/>
    </source>
</evidence>
<gene>
    <name evidence="14" type="primary">LOC115373081</name>
</gene>
<dbReference type="SMART" id="SM00355">
    <property type="entry name" value="ZnF_C2H2"/>
    <property type="match status" value="5"/>
</dbReference>
<keyword evidence="4" id="KW-0677">Repeat</keyword>
<keyword evidence="6" id="KW-0862">Zinc</keyword>
<keyword evidence="5 11" id="KW-0863">Zinc-finger</keyword>
<evidence type="ECO:0000256" key="5">
    <source>
        <dbReference type="ARBA" id="ARBA00022771"/>
    </source>
</evidence>
<dbReference type="FunFam" id="3.30.160.60:FF:000110">
    <property type="entry name" value="Zinc finger protein-like"/>
    <property type="match status" value="1"/>
</dbReference>
<dbReference type="FunFam" id="3.30.160.60:FF:000446">
    <property type="entry name" value="Zinc finger protein"/>
    <property type="match status" value="1"/>
</dbReference>
<dbReference type="SUPFAM" id="SSF57667">
    <property type="entry name" value="beta-beta-alpha zinc fingers"/>
    <property type="match status" value="4"/>
</dbReference>
<evidence type="ECO:0000259" key="13">
    <source>
        <dbReference type="PROSITE" id="PS50157"/>
    </source>
</evidence>
<evidence type="ECO:0000256" key="9">
    <source>
        <dbReference type="ARBA" id="ARBA00023163"/>
    </source>
</evidence>
<reference evidence="14" key="3">
    <citation type="submission" date="2025-09" db="UniProtKB">
        <authorList>
            <consortium name="Ensembl"/>
        </authorList>
    </citation>
    <scope>IDENTIFICATION</scope>
</reference>
<keyword evidence="7" id="KW-0805">Transcription regulation</keyword>
<accession>A0A667WRY5</accession>
<keyword evidence="10" id="KW-0539">Nucleus</keyword>
<sequence>DPLKPRGASGSNAQQVDHQPVSSNSRRDTLIRRVRTHTGEKPFQCYFCGKLFTQSSSCKIHMRVHTRERPYFCRTCGKMVAHRVHLRKCKIKLDKCKDALCLPPALLCIDTVHRRDTGGTCHLVNIQTGCRMSNGVCRPKLCCCKICGKKNYIHEKACRFCGKHFSRDSDLIRHVDESHTGEKAFKCPECDKEFARRDHLAVHLRIHTGEKPHSCPFCGKSFAQSSNLNVHMRMHTGEKPYFCKTCGKMVAHSYHLKTCGMTEPKGEKSFRCIVCGKKFHTASNLRVHMKIHEARKPYTIVLSSSYHLIQHGVMWLYWCKVLFYPKSHILPFSQPKQFRPW</sequence>
<evidence type="ECO:0000256" key="12">
    <source>
        <dbReference type="SAM" id="MobiDB-lite"/>
    </source>
</evidence>
<keyword evidence="9" id="KW-0804">Transcription</keyword>
<feature type="domain" description="C2H2-type" evidence="13">
    <location>
        <begin position="270"/>
        <end position="297"/>
    </location>
</feature>
<evidence type="ECO:0000313" key="15">
    <source>
        <dbReference type="Proteomes" id="UP000472263"/>
    </source>
</evidence>
<evidence type="ECO:0000256" key="7">
    <source>
        <dbReference type="ARBA" id="ARBA00023015"/>
    </source>
</evidence>
<dbReference type="GO" id="GO:0005654">
    <property type="term" value="C:nucleoplasm"/>
    <property type="evidence" value="ECO:0007669"/>
    <property type="project" value="TreeGrafter"/>
</dbReference>
<dbReference type="FunFam" id="3.30.160.60:FF:000646">
    <property type="entry name" value="Myeloid zinc finger 1"/>
    <property type="match status" value="1"/>
</dbReference>
<keyword evidence="15" id="KW-1185">Reference proteome</keyword>
<name>A0A667WRY5_9TELE</name>
<reference evidence="14" key="1">
    <citation type="submission" date="2019-06" db="EMBL/GenBank/DDBJ databases">
        <authorList>
            <consortium name="Wellcome Sanger Institute Data Sharing"/>
        </authorList>
    </citation>
    <scope>NUCLEOTIDE SEQUENCE [LARGE SCALE GENOMIC DNA]</scope>
</reference>
<dbReference type="FunFam" id="3.30.160.60:FF:000337">
    <property type="entry name" value="Zinc finger and BTB domain containing 41"/>
    <property type="match status" value="1"/>
</dbReference>
<keyword evidence="8" id="KW-0238">DNA-binding</keyword>
<evidence type="ECO:0000256" key="11">
    <source>
        <dbReference type="PROSITE-ProRule" id="PRU00042"/>
    </source>
</evidence>
<feature type="domain" description="C2H2-type" evidence="13">
    <location>
        <begin position="185"/>
        <end position="212"/>
    </location>
</feature>
<feature type="compositionally biased region" description="Polar residues" evidence="12">
    <location>
        <begin position="9"/>
        <end position="24"/>
    </location>
</feature>
<evidence type="ECO:0000256" key="3">
    <source>
        <dbReference type="ARBA" id="ARBA00022723"/>
    </source>
</evidence>
<dbReference type="Pfam" id="PF00096">
    <property type="entry name" value="zf-C2H2"/>
    <property type="match status" value="5"/>
</dbReference>
<dbReference type="GeneTree" id="ENSGT01150000286939"/>
<evidence type="ECO:0000256" key="6">
    <source>
        <dbReference type="ARBA" id="ARBA00022833"/>
    </source>
</evidence>
<dbReference type="PROSITE" id="PS50157">
    <property type="entry name" value="ZINC_FINGER_C2H2_2"/>
    <property type="match status" value="5"/>
</dbReference>
<evidence type="ECO:0000256" key="2">
    <source>
        <dbReference type="ARBA" id="ARBA00004123"/>
    </source>
</evidence>
<evidence type="ECO:0000256" key="1">
    <source>
        <dbReference type="ARBA" id="ARBA00003767"/>
    </source>
</evidence>
<feature type="domain" description="C2H2-type" evidence="13">
    <location>
        <begin position="43"/>
        <end position="70"/>
    </location>
</feature>
<dbReference type="PANTHER" id="PTHR24399:SF23">
    <property type="entry name" value="C2H2-TYPE DOMAIN-CONTAINING PROTEIN"/>
    <property type="match status" value="1"/>
</dbReference>
<dbReference type="Proteomes" id="UP000472263">
    <property type="component" value="Chromosome 15"/>
</dbReference>
<comment type="subcellular location">
    <subcellularLocation>
        <location evidence="2">Nucleus</location>
    </subcellularLocation>
</comment>
<dbReference type="GO" id="GO:0001227">
    <property type="term" value="F:DNA-binding transcription repressor activity, RNA polymerase II-specific"/>
    <property type="evidence" value="ECO:0007669"/>
    <property type="project" value="TreeGrafter"/>
</dbReference>
<feature type="region of interest" description="Disordered" evidence="12">
    <location>
        <begin position="1"/>
        <end position="27"/>
    </location>
</feature>
<dbReference type="InterPro" id="IPR013087">
    <property type="entry name" value="Znf_C2H2_type"/>
</dbReference>
<evidence type="ECO:0000256" key="8">
    <source>
        <dbReference type="ARBA" id="ARBA00023125"/>
    </source>
</evidence>
<dbReference type="GO" id="GO:0000978">
    <property type="term" value="F:RNA polymerase II cis-regulatory region sequence-specific DNA binding"/>
    <property type="evidence" value="ECO:0007669"/>
    <property type="project" value="TreeGrafter"/>
</dbReference>
<evidence type="ECO:0000256" key="10">
    <source>
        <dbReference type="ARBA" id="ARBA00023242"/>
    </source>
</evidence>
<feature type="domain" description="C2H2-type" evidence="13">
    <location>
        <begin position="213"/>
        <end position="240"/>
    </location>
</feature>
<comment type="function">
    <text evidence="1">May be involved in transcriptional regulation.</text>
</comment>